<accession>A0A023G9V9</accession>
<evidence type="ECO:0000256" key="2">
    <source>
        <dbReference type="SAM" id="SignalP"/>
    </source>
</evidence>
<evidence type="ECO:0000313" key="3">
    <source>
        <dbReference type="EMBL" id="JAC30667.1"/>
    </source>
</evidence>
<feature type="region of interest" description="Disordered" evidence="1">
    <location>
        <begin position="83"/>
        <end position="170"/>
    </location>
</feature>
<feature type="compositionally biased region" description="Basic and acidic residues" evidence="1">
    <location>
        <begin position="108"/>
        <end position="118"/>
    </location>
</feature>
<dbReference type="EMBL" id="GBBM01004751">
    <property type="protein sequence ID" value="JAC30667.1"/>
    <property type="molecule type" value="mRNA"/>
</dbReference>
<dbReference type="AlphaFoldDB" id="A0A023G9V9"/>
<proteinExistence type="evidence at transcript level"/>
<reference evidence="3" key="1">
    <citation type="submission" date="2014-03" db="EMBL/GenBank/DDBJ databases">
        <title>The sialotranscriptome of Amblyomma triste, Amblyomma parvum and Amblyomma cajennense ticks, uncovered by 454-based RNA-seq.</title>
        <authorList>
            <person name="Garcia G.R."/>
            <person name="Gardinassi L.G."/>
            <person name="Ribeiro J.M."/>
            <person name="Anatriello E."/>
            <person name="Ferreira B.R."/>
            <person name="Moreira H.N."/>
            <person name="Mafra C."/>
            <person name="Olegario M.M."/>
            <person name="Szabo P.J."/>
            <person name="Miranda-Santos I.K."/>
            <person name="Maruyama S.R."/>
        </authorList>
    </citation>
    <scope>NUCLEOTIDE SEQUENCE</scope>
    <source>
        <strain evidence="3">Mato Grasso do Sul</strain>
        <tissue evidence="3">Salivary glands</tissue>
    </source>
</reference>
<protein>
    <submittedName>
        <fullName evidence="3">Putative basic tail protein</fullName>
    </submittedName>
</protein>
<feature type="signal peptide" evidence="2">
    <location>
        <begin position="1"/>
        <end position="19"/>
    </location>
</feature>
<organism evidence="3">
    <name type="scientific">Amblyomma triste</name>
    <name type="common">Neotropical tick</name>
    <dbReference type="NCBI Taxonomy" id="251400"/>
    <lineage>
        <taxon>Eukaryota</taxon>
        <taxon>Metazoa</taxon>
        <taxon>Ecdysozoa</taxon>
        <taxon>Arthropoda</taxon>
        <taxon>Chelicerata</taxon>
        <taxon>Arachnida</taxon>
        <taxon>Acari</taxon>
        <taxon>Parasitiformes</taxon>
        <taxon>Ixodida</taxon>
        <taxon>Ixodoidea</taxon>
        <taxon>Ixodidae</taxon>
        <taxon>Amblyomminae</taxon>
        <taxon>Amblyomma</taxon>
    </lineage>
</organism>
<sequence>MATLWLLCVFCLHVLQTSAAVERGCQPKPPESAAPVSSCNFYCRKNEQDDWKIGYYFNGTRCQLDGETPGTCLDMGPEQVGCYPQNSDEVQNFLRSTSNTESTASAPELKKKDKDTKHSNGTSTDKKKKKKKSKKSKNSKKSKKSKKTKSSNKEKKAKTPTTTHQTEPEW</sequence>
<feature type="chain" id="PRO_5001520880" evidence="2">
    <location>
        <begin position="20"/>
        <end position="170"/>
    </location>
</feature>
<feature type="compositionally biased region" description="Polar residues" evidence="1">
    <location>
        <begin position="84"/>
        <end position="105"/>
    </location>
</feature>
<feature type="compositionally biased region" description="Basic residues" evidence="1">
    <location>
        <begin position="126"/>
        <end position="158"/>
    </location>
</feature>
<evidence type="ECO:0000256" key="1">
    <source>
        <dbReference type="SAM" id="MobiDB-lite"/>
    </source>
</evidence>
<feature type="compositionally biased region" description="Polar residues" evidence="1">
    <location>
        <begin position="159"/>
        <end position="170"/>
    </location>
</feature>
<name>A0A023G9V9_AMBTT</name>
<keyword evidence="2" id="KW-0732">Signal</keyword>